<dbReference type="GO" id="GO:0022857">
    <property type="term" value="F:transmembrane transporter activity"/>
    <property type="evidence" value="ECO:0007669"/>
    <property type="project" value="TreeGrafter"/>
</dbReference>
<accession>D0LW89</accession>
<dbReference type="AlphaFoldDB" id="D0LW89"/>
<dbReference type="PANTHER" id="PTHR30572">
    <property type="entry name" value="MEMBRANE COMPONENT OF TRANSPORTER-RELATED"/>
    <property type="match status" value="1"/>
</dbReference>
<feature type="transmembrane region" description="Helical" evidence="7">
    <location>
        <begin position="332"/>
        <end position="359"/>
    </location>
</feature>
<dbReference type="InterPro" id="IPR025857">
    <property type="entry name" value="MacB_PCD"/>
</dbReference>
<reference evidence="10 11" key="1">
    <citation type="journal article" date="2010" name="Stand. Genomic Sci.">
        <title>Complete genome sequence of Haliangium ochraceum type strain (SMP-2).</title>
        <authorList>
            <consortium name="US DOE Joint Genome Institute (JGI-PGF)"/>
            <person name="Ivanova N."/>
            <person name="Daum C."/>
            <person name="Lang E."/>
            <person name="Abt B."/>
            <person name="Kopitz M."/>
            <person name="Saunders E."/>
            <person name="Lapidus A."/>
            <person name="Lucas S."/>
            <person name="Glavina Del Rio T."/>
            <person name="Nolan M."/>
            <person name="Tice H."/>
            <person name="Copeland A."/>
            <person name="Cheng J.F."/>
            <person name="Chen F."/>
            <person name="Bruce D."/>
            <person name="Goodwin L."/>
            <person name="Pitluck S."/>
            <person name="Mavromatis K."/>
            <person name="Pati A."/>
            <person name="Mikhailova N."/>
            <person name="Chen A."/>
            <person name="Palaniappan K."/>
            <person name="Land M."/>
            <person name="Hauser L."/>
            <person name="Chang Y.J."/>
            <person name="Jeffries C.D."/>
            <person name="Detter J.C."/>
            <person name="Brettin T."/>
            <person name="Rohde M."/>
            <person name="Goker M."/>
            <person name="Bristow J."/>
            <person name="Markowitz V."/>
            <person name="Eisen J.A."/>
            <person name="Hugenholtz P."/>
            <person name="Kyrpides N.C."/>
            <person name="Klenk H.P."/>
        </authorList>
    </citation>
    <scope>NUCLEOTIDE SEQUENCE [LARGE SCALE GENOMIC DNA]</scope>
    <source>
        <strain evidence="11">DSM 14365 / CIP 107738 / JCM 11303 / AJ 13395 / SMP-2</strain>
    </source>
</reference>
<dbReference type="Proteomes" id="UP000001880">
    <property type="component" value="Chromosome"/>
</dbReference>
<evidence type="ECO:0000313" key="10">
    <source>
        <dbReference type="EMBL" id="ACY16021.1"/>
    </source>
</evidence>
<feature type="transmembrane region" description="Helical" evidence="7">
    <location>
        <begin position="21"/>
        <end position="42"/>
    </location>
</feature>
<dbReference type="PANTHER" id="PTHR30572:SF4">
    <property type="entry name" value="ABC TRANSPORTER PERMEASE YTRF"/>
    <property type="match status" value="1"/>
</dbReference>
<dbReference type="HOGENOM" id="CLU_000604_8_0_7"/>
<keyword evidence="5 7" id="KW-0472">Membrane</keyword>
<evidence type="ECO:0000256" key="7">
    <source>
        <dbReference type="SAM" id="Phobius"/>
    </source>
</evidence>
<keyword evidence="3 7" id="KW-0812">Transmembrane</keyword>
<dbReference type="Pfam" id="PF02687">
    <property type="entry name" value="FtsX"/>
    <property type="match status" value="1"/>
</dbReference>
<feature type="transmembrane region" description="Helical" evidence="7">
    <location>
        <begin position="288"/>
        <end position="312"/>
    </location>
</feature>
<dbReference type="GO" id="GO:0005886">
    <property type="term" value="C:plasma membrane"/>
    <property type="evidence" value="ECO:0007669"/>
    <property type="project" value="UniProtKB-SubCell"/>
</dbReference>
<proteinExistence type="inferred from homology"/>
<feature type="transmembrane region" description="Helical" evidence="7">
    <location>
        <begin position="379"/>
        <end position="401"/>
    </location>
</feature>
<evidence type="ECO:0000256" key="1">
    <source>
        <dbReference type="ARBA" id="ARBA00004651"/>
    </source>
</evidence>
<dbReference type="EMBL" id="CP001804">
    <property type="protein sequence ID" value="ACY16021.1"/>
    <property type="molecule type" value="Genomic_DNA"/>
</dbReference>
<dbReference type="Pfam" id="PF12704">
    <property type="entry name" value="MacB_PCD"/>
    <property type="match status" value="1"/>
</dbReference>
<organism evidence="10 11">
    <name type="scientific">Haliangium ochraceum (strain DSM 14365 / JCM 11303 / SMP-2)</name>
    <dbReference type="NCBI Taxonomy" id="502025"/>
    <lineage>
        <taxon>Bacteria</taxon>
        <taxon>Pseudomonadati</taxon>
        <taxon>Myxococcota</taxon>
        <taxon>Polyangia</taxon>
        <taxon>Haliangiales</taxon>
        <taxon>Kofleriaceae</taxon>
        <taxon>Haliangium</taxon>
    </lineage>
</organism>
<name>D0LW89_HALO1</name>
<comment type="similarity">
    <text evidence="6">Belongs to the ABC-4 integral membrane protein family.</text>
</comment>
<feature type="domain" description="ABC3 transporter permease C-terminal" evidence="8">
    <location>
        <begin position="291"/>
        <end position="409"/>
    </location>
</feature>
<keyword evidence="4 7" id="KW-1133">Transmembrane helix</keyword>
<dbReference type="RefSeq" id="WP_012828620.1">
    <property type="nucleotide sequence ID" value="NC_013440.1"/>
</dbReference>
<evidence type="ECO:0000256" key="5">
    <source>
        <dbReference type="ARBA" id="ARBA00023136"/>
    </source>
</evidence>
<evidence type="ECO:0000256" key="6">
    <source>
        <dbReference type="ARBA" id="ARBA00038076"/>
    </source>
</evidence>
<evidence type="ECO:0000256" key="3">
    <source>
        <dbReference type="ARBA" id="ARBA00022692"/>
    </source>
</evidence>
<protein>
    <recommendedName>
        <fullName evidence="12">ABC3 transporter permease protein domain-containing protein</fullName>
    </recommendedName>
</protein>
<dbReference type="InterPro" id="IPR050250">
    <property type="entry name" value="Macrolide_Exporter_MacB"/>
</dbReference>
<evidence type="ECO:0000259" key="8">
    <source>
        <dbReference type="Pfam" id="PF02687"/>
    </source>
</evidence>
<dbReference type="eggNOG" id="COG0577">
    <property type="taxonomic scope" value="Bacteria"/>
</dbReference>
<keyword evidence="11" id="KW-1185">Reference proteome</keyword>
<dbReference type="InterPro" id="IPR003838">
    <property type="entry name" value="ABC3_permease_C"/>
</dbReference>
<evidence type="ECO:0008006" key="12">
    <source>
        <dbReference type="Google" id="ProtNLM"/>
    </source>
</evidence>
<gene>
    <name evidence="10" type="ordered locus">Hoch_3519</name>
</gene>
<evidence type="ECO:0000259" key="9">
    <source>
        <dbReference type="Pfam" id="PF12704"/>
    </source>
</evidence>
<dbReference type="OrthoDB" id="9802264at2"/>
<dbReference type="STRING" id="502025.Hoch_3519"/>
<comment type="subcellular location">
    <subcellularLocation>
        <location evidence="1">Cell membrane</location>
        <topology evidence="1">Multi-pass membrane protein</topology>
    </subcellularLocation>
</comment>
<dbReference type="KEGG" id="hoh:Hoch_3519"/>
<evidence type="ECO:0000313" key="11">
    <source>
        <dbReference type="Proteomes" id="UP000001880"/>
    </source>
</evidence>
<keyword evidence="2" id="KW-1003">Cell membrane</keyword>
<feature type="domain" description="MacB-like periplasmic core" evidence="9">
    <location>
        <begin position="21"/>
        <end position="250"/>
    </location>
</feature>
<evidence type="ECO:0000256" key="4">
    <source>
        <dbReference type="ARBA" id="ARBA00022989"/>
    </source>
</evidence>
<evidence type="ECO:0000256" key="2">
    <source>
        <dbReference type="ARBA" id="ARBA00022475"/>
    </source>
</evidence>
<sequence>MFDLDGWQEILSTLRRNKLRTVLTAVGVLWGIFILIVMLGAGNGLENGVNSSMSGFARNAVFVWGQRTSLPYAGLKPGRRVRFNNGDVDALRAGVPAIAHLAPRNQMGGFRAGSLVRRGTKTGSFTVSGDYPAIQHIQPIRLLEGRFLNQLDIDERRKVAVIGRPVKEQLFAAEEPAVGDAIAAGGVYFQVIGVFESPQGGERGERQAQVVHVPFTTFQQAFHQGDQVGFFALTADPSVGAAEIETQIKTVLAGRHRIAPADLQAIGTYNAQEDFQKMQNLFTGVRSIIWFSGVMTLLAGVIGVVNIMLISVKERTREIGVRKALGATQRSIVAMILRESVLLTSLAGCFGILAGVAVIELLADPSFASDTFQAPTVSFPATVAATIILIIAGGLAGILPARHAASIDPVRALRAE</sequence>